<proteinExistence type="predicted"/>
<evidence type="ECO:0000313" key="2">
    <source>
        <dbReference type="Proteomes" id="UP001500752"/>
    </source>
</evidence>
<dbReference type="Proteomes" id="UP001500752">
    <property type="component" value="Unassembled WGS sequence"/>
</dbReference>
<dbReference type="RefSeq" id="WP_345151625.1">
    <property type="nucleotide sequence ID" value="NZ_BAABEO010000019.1"/>
</dbReference>
<dbReference type="EMBL" id="BAABEO010000019">
    <property type="protein sequence ID" value="GAA3689022.1"/>
    <property type="molecule type" value="Genomic_DNA"/>
</dbReference>
<protein>
    <submittedName>
        <fullName evidence="1">Uncharacterized protein</fullName>
    </submittedName>
</protein>
<organism evidence="1 2">
    <name type="scientific">Arthrobacter ginkgonis</name>
    <dbReference type="NCBI Taxonomy" id="1630594"/>
    <lineage>
        <taxon>Bacteria</taxon>
        <taxon>Bacillati</taxon>
        <taxon>Actinomycetota</taxon>
        <taxon>Actinomycetes</taxon>
        <taxon>Micrococcales</taxon>
        <taxon>Micrococcaceae</taxon>
        <taxon>Arthrobacter</taxon>
    </lineage>
</organism>
<reference evidence="2" key="1">
    <citation type="journal article" date="2019" name="Int. J. Syst. Evol. Microbiol.">
        <title>The Global Catalogue of Microorganisms (GCM) 10K type strain sequencing project: providing services to taxonomists for standard genome sequencing and annotation.</title>
        <authorList>
            <consortium name="The Broad Institute Genomics Platform"/>
            <consortium name="The Broad Institute Genome Sequencing Center for Infectious Disease"/>
            <person name="Wu L."/>
            <person name="Ma J."/>
        </authorList>
    </citation>
    <scope>NUCLEOTIDE SEQUENCE [LARGE SCALE GENOMIC DNA]</scope>
    <source>
        <strain evidence="2">JCM 30742</strain>
    </source>
</reference>
<accession>A0ABP7CIC2</accession>
<sequence>MSVFDEKSRYLKYAHALEAVDARGRAVGWVTPARIPPQRLLGEHRRRDGHRLDRIAAHYLDDPTGFWRIAAINDALTVEAIADLPRVRIPVREG</sequence>
<keyword evidence="2" id="KW-1185">Reference proteome</keyword>
<comment type="caution">
    <text evidence="1">The sequence shown here is derived from an EMBL/GenBank/DDBJ whole genome shotgun (WGS) entry which is preliminary data.</text>
</comment>
<evidence type="ECO:0000313" key="1">
    <source>
        <dbReference type="EMBL" id="GAA3689022.1"/>
    </source>
</evidence>
<name>A0ABP7CIC2_9MICC</name>
<gene>
    <name evidence="1" type="ORF">GCM10023081_27990</name>
</gene>